<dbReference type="Proteomes" id="UP000734854">
    <property type="component" value="Unassembled WGS sequence"/>
</dbReference>
<reference evidence="1 2" key="1">
    <citation type="submission" date="2020-08" db="EMBL/GenBank/DDBJ databases">
        <title>Plant Genome Project.</title>
        <authorList>
            <person name="Zhang R.-G."/>
        </authorList>
    </citation>
    <scope>NUCLEOTIDE SEQUENCE [LARGE SCALE GENOMIC DNA]</scope>
    <source>
        <tissue evidence="1">Rhizome</tissue>
    </source>
</reference>
<dbReference type="EMBL" id="JACMSC010000003">
    <property type="protein sequence ID" value="KAG6527523.1"/>
    <property type="molecule type" value="Genomic_DNA"/>
</dbReference>
<dbReference type="SUPFAM" id="SSF53098">
    <property type="entry name" value="Ribonuclease H-like"/>
    <property type="match status" value="1"/>
</dbReference>
<name>A0A8J5LRL3_ZINOF</name>
<gene>
    <name evidence="1" type="ORF">ZIOFF_009634</name>
</gene>
<dbReference type="InterPro" id="IPR036397">
    <property type="entry name" value="RNaseH_sf"/>
</dbReference>
<dbReference type="AlphaFoldDB" id="A0A8J5LRL3"/>
<proteinExistence type="predicted"/>
<organism evidence="1 2">
    <name type="scientific">Zingiber officinale</name>
    <name type="common">Ginger</name>
    <name type="synonym">Amomum zingiber</name>
    <dbReference type="NCBI Taxonomy" id="94328"/>
    <lineage>
        <taxon>Eukaryota</taxon>
        <taxon>Viridiplantae</taxon>
        <taxon>Streptophyta</taxon>
        <taxon>Embryophyta</taxon>
        <taxon>Tracheophyta</taxon>
        <taxon>Spermatophyta</taxon>
        <taxon>Magnoliopsida</taxon>
        <taxon>Liliopsida</taxon>
        <taxon>Zingiberales</taxon>
        <taxon>Zingiberaceae</taxon>
        <taxon>Zingiber</taxon>
    </lineage>
</organism>
<accession>A0A8J5LRL3</accession>
<dbReference type="InterPro" id="IPR010746">
    <property type="entry name" value="CYMV_Orf1"/>
</dbReference>
<protein>
    <submittedName>
        <fullName evidence="1">Uncharacterized protein</fullName>
    </submittedName>
</protein>
<dbReference type="Gene3D" id="3.30.420.10">
    <property type="entry name" value="Ribonuclease H-like superfamily/Ribonuclease H"/>
    <property type="match status" value="1"/>
</dbReference>
<keyword evidence="2" id="KW-1185">Reference proteome</keyword>
<evidence type="ECO:0000313" key="1">
    <source>
        <dbReference type="EMBL" id="KAG6527523.1"/>
    </source>
</evidence>
<dbReference type="GO" id="GO:0003676">
    <property type="term" value="F:nucleic acid binding"/>
    <property type="evidence" value="ECO:0007669"/>
    <property type="project" value="InterPro"/>
</dbReference>
<dbReference type="Pfam" id="PF07028">
    <property type="entry name" value="DUF1319"/>
    <property type="match status" value="1"/>
</dbReference>
<dbReference type="InterPro" id="IPR012337">
    <property type="entry name" value="RNaseH-like_sf"/>
</dbReference>
<sequence length="367" mass="42468">MEGWEAYVSGRKNMIRNTEKICAYVGGKFSVIKSTIDVEIHACMEALTALKIHYPDEKEITLCTDCHAIIKFFNKFVNNKPSQVRWINFTDYITGTSVDIKFEHISGTSNEFADALSRLVHHITNKPSLSDNQRQFLKQVDESMDEMQRADDTVKEYKVLLDLITQNHLGITQLLQNLLKEQKKLQQAVLQLKKEILQQKPLSKADIWKLVEEITEQPKLIENRTEVIVKESRIQIERIEEIMQEVKKACFMNYHPLSKSKDYDEALICTEEIRSPAIGFICVKEATIKDINRQNNTIIDLLLRINLKLDQLLAKSVPTNTEQILSLTKQLEGLTLGKPRKKEPFYVYQDPLVIYKKEKEKLNGDSK</sequence>
<comment type="caution">
    <text evidence="1">The sequence shown here is derived from an EMBL/GenBank/DDBJ whole genome shotgun (WGS) entry which is preliminary data.</text>
</comment>
<evidence type="ECO:0000313" key="2">
    <source>
        <dbReference type="Proteomes" id="UP000734854"/>
    </source>
</evidence>